<feature type="modified residue" description="4-aspartylphosphate" evidence="6">
    <location>
        <position position="56"/>
    </location>
</feature>
<feature type="domain" description="Response regulatory" evidence="7">
    <location>
        <begin position="8"/>
        <end position="124"/>
    </location>
</feature>
<keyword evidence="4" id="KW-0238">DNA-binding</keyword>
<keyword evidence="1 6" id="KW-0597">Phosphoprotein</keyword>
<dbReference type="InterPro" id="IPR011006">
    <property type="entry name" value="CheY-like_superfamily"/>
</dbReference>
<reference evidence="9 10" key="1">
    <citation type="submission" date="2020-02" db="EMBL/GenBank/DDBJ databases">
        <authorList>
            <person name="Hogendoorn C."/>
        </authorList>
    </citation>
    <scope>NUCLEOTIDE SEQUENCE [LARGE SCALE GENOMIC DNA]</scope>
    <source>
        <strain evidence="9">METHB21</strain>
    </source>
</reference>
<comment type="caution">
    <text evidence="9">The sequence shown here is derived from an EMBL/GenBank/DDBJ whole genome shotgun (WGS) entry which is preliminary data.</text>
</comment>
<feature type="domain" description="PAS" evidence="8">
    <location>
        <begin position="171"/>
        <end position="206"/>
    </location>
</feature>
<dbReference type="InterPro" id="IPR035965">
    <property type="entry name" value="PAS-like_dom_sf"/>
</dbReference>
<evidence type="ECO:0000256" key="2">
    <source>
        <dbReference type="ARBA" id="ARBA00023012"/>
    </source>
</evidence>
<keyword evidence="2" id="KW-0902">Two-component regulatory system</keyword>
<dbReference type="SMART" id="SM00091">
    <property type="entry name" value="PAS"/>
    <property type="match status" value="1"/>
</dbReference>
<name>A0A8S0WS41_9GAMM</name>
<dbReference type="Pfam" id="PF08447">
    <property type="entry name" value="PAS_3"/>
    <property type="match status" value="1"/>
</dbReference>
<keyword evidence="5" id="KW-0804">Transcription</keyword>
<dbReference type="GO" id="GO:0005829">
    <property type="term" value="C:cytosol"/>
    <property type="evidence" value="ECO:0007669"/>
    <property type="project" value="TreeGrafter"/>
</dbReference>
<evidence type="ECO:0000313" key="9">
    <source>
        <dbReference type="EMBL" id="CAA9892471.1"/>
    </source>
</evidence>
<dbReference type="GO" id="GO:0006355">
    <property type="term" value="P:regulation of DNA-templated transcription"/>
    <property type="evidence" value="ECO:0007669"/>
    <property type="project" value="TreeGrafter"/>
</dbReference>
<organism evidence="9 10">
    <name type="scientific">Candidatus Methylobacter favarea</name>
    <dbReference type="NCBI Taxonomy" id="2707345"/>
    <lineage>
        <taxon>Bacteria</taxon>
        <taxon>Pseudomonadati</taxon>
        <taxon>Pseudomonadota</taxon>
        <taxon>Gammaproteobacteria</taxon>
        <taxon>Methylococcales</taxon>
        <taxon>Methylococcaceae</taxon>
        <taxon>Methylobacter</taxon>
    </lineage>
</organism>
<dbReference type="AlphaFoldDB" id="A0A8S0WS41"/>
<dbReference type="SMART" id="SM00448">
    <property type="entry name" value="REC"/>
    <property type="match status" value="1"/>
</dbReference>
<proteinExistence type="predicted"/>
<dbReference type="Pfam" id="PF00072">
    <property type="entry name" value="Response_reg"/>
    <property type="match status" value="1"/>
</dbReference>
<evidence type="ECO:0000256" key="4">
    <source>
        <dbReference type="ARBA" id="ARBA00023125"/>
    </source>
</evidence>
<dbReference type="Proteomes" id="UP000494216">
    <property type="component" value="Unassembled WGS sequence"/>
</dbReference>
<dbReference type="GO" id="GO:0032993">
    <property type="term" value="C:protein-DNA complex"/>
    <property type="evidence" value="ECO:0007669"/>
    <property type="project" value="TreeGrafter"/>
</dbReference>
<dbReference type="GO" id="GO:0000976">
    <property type="term" value="F:transcription cis-regulatory region binding"/>
    <property type="evidence" value="ECO:0007669"/>
    <property type="project" value="TreeGrafter"/>
</dbReference>
<evidence type="ECO:0000259" key="7">
    <source>
        <dbReference type="PROSITE" id="PS50110"/>
    </source>
</evidence>
<dbReference type="InterPro" id="IPR013655">
    <property type="entry name" value="PAS_fold_3"/>
</dbReference>
<dbReference type="CDD" id="cd00130">
    <property type="entry name" value="PAS"/>
    <property type="match status" value="1"/>
</dbReference>
<dbReference type="SUPFAM" id="SSF52172">
    <property type="entry name" value="CheY-like"/>
    <property type="match status" value="1"/>
</dbReference>
<evidence type="ECO:0000256" key="3">
    <source>
        <dbReference type="ARBA" id="ARBA00023015"/>
    </source>
</evidence>
<dbReference type="Gene3D" id="3.30.450.20">
    <property type="entry name" value="PAS domain"/>
    <property type="match status" value="1"/>
</dbReference>
<dbReference type="PANTHER" id="PTHR48111">
    <property type="entry name" value="REGULATOR OF RPOS"/>
    <property type="match status" value="1"/>
</dbReference>
<accession>A0A8S0WS41</accession>
<protein>
    <recommendedName>
        <fullName evidence="11">Response regulator</fullName>
    </recommendedName>
</protein>
<dbReference type="SUPFAM" id="SSF55785">
    <property type="entry name" value="PYP-like sensor domain (PAS domain)"/>
    <property type="match status" value="1"/>
</dbReference>
<evidence type="ECO:0000259" key="8">
    <source>
        <dbReference type="PROSITE" id="PS50112"/>
    </source>
</evidence>
<dbReference type="PROSITE" id="PS50110">
    <property type="entry name" value="RESPONSE_REGULATORY"/>
    <property type="match status" value="1"/>
</dbReference>
<evidence type="ECO:0000313" key="10">
    <source>
        <dbReference type="Proteomes" id="UP000494216"/>
    </source>
</evidence>
<keyword evidence="3" id="KW-0805">Transcription regulation</keyword>
<dbReference type="PANTHER" id="PTHR48111:SF1">
    <property type="entry name" value="TWO-COMPONENT RESPONSE REGULATOR ORR33"/>
    <property type="match status" value="1"/>
</dbReference>
<evidence type="ECO:0000256" key="5">
    <source>
        <dbReference type="ARBA" id="ARBA00023163"/>
    </source>
</evidence>
<evidence type="ECO:0008006" key="11">
    <source>
        <dbReference type="Google" id="ProtNLM"/>
    </source>
</evidence>
<dbReference type="PROSITE" id="PS50112">
    <property type="entry name" value="PAS"/>
    <property type="match status" value="1"/>
</dbReference>
<dbReference type="InterPro" id="IPR000014">
    <property type="entry name" value="PAS"/>
</dbReference>
<dbReference type="RefSeq" id="WP_174627238.1">
    <property type="nucleotide sequence ID" value="NZ_CADCXN010000102.1"/>
</dbReference>
<sequence length="244" mass="27768">MVDQLKQRILVVDDNPIGQYTTVRILNYAGFEVMAAASGKEALEMAQQSPDLILLDVNLSDMSGLEVCQHIKSDPETSHIPVIHLTAEEIRSEAVVAGLEGGADAYLVQPISPRELVAWIKTSLRIRKFKLPVKSIQEASDEFYAYTKDLLCILDENDCFWRLSNSWEVTLGYPLEYLLGRPFLELVHADDSQETQRVLAQLKNENTRVDHVNRCRHQDGSYRSILWHYYSAKLYIYATAQHIG</sequence>
<keyword evidence="10" id="KW-1185">Reference proteome</keyword>
<dbReference type="GO" id="GO:0000156">
    <property type="term" value="F:phosphorelay response regulator activity"/>
    <property type="evidence" value="ECO:0007669"/>
    <property type="project" value="TreeGrafter"/>
</dbReference>
<dbReference type="NCBIfam" id="TIGR00229">
    <property type="entry name" value="sensory_box"/>
    <property type="match status" value="1"/>
</dbReference>
<evidence type="ECO:0000256" key="6">
    <source>
        <dbReference type="PROSITE-ProRule" id="PRU00169"/>
    </source>
</evidence>
<dbReference type="InterPro" id="IPR039420">
    <property type="entry name" value="WalR-like"/>
</dbReference>
<gene>
    <name evidence="9" type="ORF">METHB2_70078</name>
</gene>
<dbReference type="EMBL" id="CADCXN010000102">
    <property type="protein sequence ID" value="CAA9892471.1"/>
    <property type="molecule type" value="Genomic_DNA"/>
</dbReference>
<dbReference type="InterPro" id="IPR001789">
    <property type="entry name" value="Sig_transdc_resp-reg_receiver"/>
</dbReference>
<evidence type="ECO:0000256" key="1">
    <source>
        <dbReference type="ARBA" id="ARBA00022553"/>
    </source>
</evidence>
<dbReference type="Gene3D" id="3.40.50.2300">
    <property type="match status" value="1"/>
</dbReference>